<name>A0ABM9MUT2_9LACO</name>
<sequence length="67" mass="7634">MMNNLNNLLTPLLRGYSKLNFAGNMYVDNNLSVHLGDQNDDTKAIKSDWSVVGQTLYSAMKDFDYEQ</sequence>
<proteinExistence type="predicted"/>
<dbReference type="Proteomes" id="UP001314200">
    <property type="component" value="Unassembled WGS sequence"/>
</dbReference>
<dbReference type="EMBL" id="CAUZLY010000006">
    <property type="protein sequence ID" value="CAK1241515.1"/>
    <property type="molecule type" value="Genomic_DNA"/>
</dbReference>
<accession>A0ABM9MUT2</accession>
<protein>
    <submittedName>
        <fullName evidence="1">Uncharacterized protein</fullName>
    </submittedName>
</protein>
<organism evidence="1 2">
    <name type="scientific">Fructobacillus cardui</name>
    <dbReference type="NCBI Taxonomy" id="2893170"/>
    <lineage>
        <taxon>Bacteria</taxon>
        <taxon>Bacillati</taxon>
        <taxon>Bacillota</taxon>
        <taxon>Bacilli</taxon>
        <taxon>Lactobacillales</taxon>
        <taxon>Lactobacillaceae</taxon>
        <taxon>Fructobacillus</taxon>
    </lineage>
</organism>
<evidence type="ECO:0000313" key="2">
    <source>
        <dbReference type="Proteomes" id="UP001314200"/>
    </source>
</evidence>
<dbReference type="RefSeq" id="WP_338347956.1">
    <property type="nucleotide sequence ID" value="NZ_CAUZLY010000006.1"/>
</dbReference>
<evidence type="ECO:0000313" key="1">
    <source>
        <dbReference type="EMBL" id="CAK1241515.1"/>
    </source>
</evidence>
<reference evidence="1 2" key="1">
    <citation type="submission" date="2023-10" db="EMBL/GenBank/DDBJ databases">
        <authorList>
            <person name="Botero Cardona J."/>
        </authorList>
    </citation>
    <scope>NUCLEOTIDE SEQUENCE [LARGE SCALE GENOMIC DNA]</scope>
    <source>
        <strain evidence="1 2">R-82641</strain>
    </source>
</reference>
<gene>
    <name evidence="1" type="ORF">R82641_BJNNKPBH_00783</name>
</gene>
<keyword evidence="2" id="KW-1185">Reference proteome</keyword>
<comment type="caution">
    <text evidence="1">The sequence shown here is derived from an EMBL/GenBank/DDBJ whole genome shotgun (WGS) entry which is preliminary data.</text>
</comment>